<dbReference type="Gene3D" id="3.30.830.10">
    <property type="entry name" value="Metalloenzyme, LuxS/M16 peptidase-like"/>
    <property type="match status" value="2"/>
</dbReference>
<dbReference type="Pfam" id="PF05193">
    <property type="entry name" value="Peptidase_M16_C"/>
    <property type="match status" value="1"/>
</dbReference>
<keyword evidence="4" id="KW-1185">Reference proteome</keyword>
<dbReference type="STRING" id="1069081.SAMN05660197_1946"/>
<dbReference type="InterPro" id="IPR007863">
    <property type="entry name" value="Peptidase_M16_C"/>
</dbReference>
<dbReference type="SUPFAM" id="SSF63411">
    <property type="entry name" value="LuxS/MPP-like metallohydrolase"/>
    <property type="match status" value="2"/>
</dbReference>
<evidence type="ECO:0000259" key="1">
    <source>
        <dbReference type="Pfam" id="PF00675"/>
    </source>
</evidence>
<feature type="domain" description="Peptidase M16 N-terminal" evidence="1">
    <location>
        <begin position="32"/>
        <end position="175"/>
    </location>
</feature>
<dbReference type="PANTHER" id="PTHR11851">
    <property type="entry name" value="METALLOPROTEASE"/>
    <property type="match status" value="1"/>
</dbReference>
<feature type="domain" description="Peptidase M16 C-terminal" evidence="2">
    <location>
        <begin position="184"/>
        <end position="360"/>
    </location>
</feature>
<dbReference type="InterPro" id="IPR011765">
    <property type="entry name" value="Pept_M16_N"/>
</dbReference>
<dbReference type="EMBL" id="FWWZ01000001">
    <property type="protein sequence ID" value="SMC10107.1"/>
    <property type="molecule type" value="Genomic_DNA"/>
</dbReference>
<reference evidence="4" key="1">
    <citation type="submission" date="2017-04" db="EMBL/GenBank/DDBJ databases">
        <authorList>
            <person name="Varghese N."/>
            <person name="Submissions S."/>
        </authorList>
    </citation>
    <scope>NUCLEOTIDE SEQUENCE [LARGE SCALE GENOMIC DNA]</scope>
    <source>
        <strain evidence="4">DSM 16512</strain>
    </source>
</reference>
<gene>
    <name evidence="3" type="ORF">SAMN05660197_1946</name>
</gene>
<dbReference type="InterPro" id="IPR011249">
    <property type="entry name" value="Metalloenz_LuxS/M16"/>
</dbReference>
<organism evidence="3 4">
    <name type="scientific">Nitratiruptor tergarcus DSM 16512</name>
    <dbReference type="NCBI Taxonomy" id="1069081"/>
    <lineage>
        <taxon>Bacteria</taxon>
        <taxon>Pseudomonadati</taxon>
        <taxon>Campylobacterota</taxon>
        <taxon>Epsilonproteobacteria</taxon>
        <taxon>Nautiliales</taxon>
        <taxon>Nitratiruptoraceae</taxon>
        <taxon>Nitratiruptor</taxon>
    </lineage>
</organism>
<evidence type="ECO:0000313" key="4">
    <source>
        <dbReference type="Proteomes" id="UP000192602"/>
    </source>
</evidence>
<sequence>MRFVFLLILLVQGVLMSAELKHIEIKGVKIPVIYEKDTNLPIAGLQIVFQKSGSIEDGELPGLAKMSAKMLSQGTKSLGNVGFAKKLEERAVRFSVTTGVETMVMEVSSLKEELKNAIELVKKIFVEPNLTPKALEQVKTTTLGYLSRKKKDYDYIASINLKKILFAGTPLQNPSDGTQESIQKISLQNIEEFLQKHLVLKRAIVVVGGDLEFSEAKKLIQELLEPLAVGKSEPLPFYEASSKQQEIVQKEKETKQAYIYFGSPYNERVTSDDLHLSRLAMFILGTGGFGSRLMEEIRVKRGLAYSAYSMARINKSHSYFTGYLQTKLESADEAKKLVKEVIADFVAKGATQKELESAKKFLLGSEPLRNETLSQRLSRAFHEFYTGKPLGYSKEELKKIEKVTLSELNDFIKKHSEIEKLSFSIVTQ</sequence>
<evidence type="ECO:0000259" key="2">
    <source>
        <dbReference type="Pfam" id="PF05193"/>
    </source>
</evidence>
<dbReference type="AlphaFoldDB" id="A0A1W1WV00"/>
<name>A0A1W1WV00_9BACT</name>
<dbReference type="GO" id="GO:0046872">
    <property type="term" value="F:metal ion binding"/>
    <property type="evidence" value="ECO:0007669"/>
    <property type="project" value="InterPro"/>
</dbReference>
<dbReference type="Pfam" id="PF00675">
    <property type="entry name" value="Peptidase_M16"/>
    <property type="match status" value="1"/>
</dbReference>
<dbReference type="InterPro" id="IPR050361">
    <property type="entry name" value="MPP/UQCRC_Complex"/>
</dbReference>
<protein>
    <submittedName>
        <fullName evidence="3">Predicted Zn-dependent peptidase</fullName>
    </submittedName>
</protein>
<evidence type="ECO:0000313" key="3">
    <source>
        <dbReference type="EMBL" id="SMC10107.1"/>
    </source>
</evidence>
<accession>A0A1W1WV00</accession>
<dbReference type="Proteomes" id="UP000192602">
    <property type="component" value="Unassembled WGS sequence"/>
</dbReference>
<dbReference type="PANTHER" id="PTHR11851:SF225">
    <property type="entry name" value="NON-PEPTIDASE HOMOLOG YMXG"/>
    <property type="match status" value="1"/>
</dbReference>
<proteinExistence type="predicted"/>